<dbReference type="SUPFAM" id="SSF52087">
    <property type="entry name" value="CRAL/TRIO domain"/>
    <property type="match status" value="1"/>
</dbReference>
<dbReference type="InterPro" id="IPR036273">
    <property type="entry name" value="CRAL/TRIO_N_dom_sf"/>
</dbReference>
<dbReference type="SUPFAM" id="SSF46938">
    <property type="entry name" value="CRAL/TRIO N-terminal domain"/>
    <property type="match status" value="1"/>
</dbReference>
<dbReference type="InterPro" id="IPR011074">
    <property type="entry name" value="CRAL/TRIO_N_dom"/>
</dbReference>
<gene>
    <name evidence="2" type="ORF">BEMITA_LOCUS13844</name>
</gene>
<feature type="domain" description="CRAL-TRIO" evidence="1">
    <location>
        <begin position="108"/>
        <end position="271"/>
    </location>
</feature>
<dbReference type="PROSITE" id="PS50191">
    <property type="entry name" value="CRAL_TRIO"/>
    <property type="match status" value="1"/>
</dbReference>
<dbReference type="PRINTS" id="PR00180">
    <property type="entry name" value="CRETINALDHBP"/>
</dbReference>
<dbReference type="SMART" id="SM00516">
    <property type="entry name" value="SEC14"/>
    <property type="match status" value="1"/>
</dbReference>
<accession>A0A9P0F9M7</accession>
<evidence type="ECO:0000313" key="3">
    <source>
        <dbReference type="Proteomes" id="UP001152759"/>
    </source>
</evidence>
<reference evidence="2" key="1">
    <citation type="submission" date="2021-12" db="EMBL/GenBank/DDBJ databases">
        <authorList>
            <person name="King R."/>
        </authorList>
    </citation>
    <scope>NUCLEOTIDE SEQUENCE</scope>
</reference>
<dbReference type="Pfam" id="PF00650">
    <property type="entry name" value="CRAL_TRIO"/>
    <property type="match status" value="1"/>
</dbReference>
<dbReference type="PANTHER" id="PTHR10174:SF166">
    <property type="entry name" value="LD40136P"/>
    <property type="match status" value="1"/>
</dbReference>
<dbReference type="InterPro" id="IPR036865">
    <property type="entry name" value="CRAL-TRIO_dom_sf"/>
</dbReference>
<dbReference type="SMART" id="SM01100">
    <property type="entry name" value="CRAL_TRIO_N"/>
    <property type="match status" value="1"/>
</dbReference>
<keyword evidence="3" id="KW-1185">Reference proteome</keyword>
<proteinExistence type="predicted"/>
<dbReference type="EMBL" id="OU963870">
    <property type="protein sequence ID" value="CAH0395688.1"/>
    <property type="molecule type" value="Genomic_DNA"/>
</dbReference>
<protein>
    <recommendedName>
        <fullName evidence="1">CRAL-TRIO domain-containing protein</fullName>
    </recommendedName>
</protein>
<dbReference type="CDD" id="cd00170">
    <property type="entry name" value="SEC14"/>
    <property type="match status" value="1"/>
</dbReference>
<evidence type="ECO:0000313" key="2">
    <source>
        <dbReference type="EMBL" id="CAH0395688.1"/>
    </source>
</evidence>
<dbReference type="AlphaFoldDB" id="A0A9P0F9M7"/>
<dbReference type="PANTHER" id="PTHR10174">
    <property type="entry name" value="ALPHA-TOCOPHEROL TRANSFER PROTEIN-RELATED"/>
    <property type="match status" value="1"/>
</dbReference>
<dbReference type="InterPro" id="IPR001251">
    <property type="entry name" value="CRAL-TRIO_dom"/>
</dbReference>
<evidence type="ECO:0000259" key="1">
    <source>
        <dbReference type="PROSITE" id="PS50191"/>
    </source>
</evidence>
<organism evidence="2 3">
    <name type="scientific">Bemisia tabaci</name>
    <name type="common">Sweetpotato whitefly</name>
    <name type="synonym">Aleurodes tabaci</name>
    <dbReference type="NCBI Taxonomy" id="7038"/>
    <lineage>
        <taxon>Eukaryota</taxon>
        <taxon>Metazoa</taxon>
        <taxon>Ecdysozoa</taxon>
        <taxon>Arthropoda</taxon>
        <taxon>Hexapoda</taxon>
        <taxon>Insecta</taxon>
        <taxon>Pterygota</taxon>
        <taxon>Neoptera</taxon>
        <taxon>Paraneoptera</taxon>
        <taxon>Hemiptera</taxon>
        <taxon>Sternorrhyncha</taxon>
        <taxon>Aleyrodoidea</taxon>
        <taxon>Aleyrodidae</taxon>
        <taxon>Aleyrodinae</taxon>
        <taxon>Bemisia</taxon>
    </lineage>
</organism>
<dbReference type="GO" id="GO:1902936">
    <property type="term" value="F:phosphatidylinositol bisphosphate binding"/>
    <property type="evidence" value="ECO:0007669"/>
    <property type="project" value="TreeGrafter"/>
</dbReference>
<name>A0A9P0F9M7_BEMTA</name>
<sequence length="320" mass="37152">MGVEKIELGENEISQEDKAACLLREELRLVAKTELREDDAIRTHALRQMRDWISKHPDIEYCRTDAPFLLRFLRTKKFCMPLAQEMLERYLTIRQIYPHWFSRFDVLDPTLSAILDSGYLIPLPERDEYGRCVLLACIGKFDPHKYTSADMARVHSMVVELLMDDPENQVRGYTYVNDDSGLSMSHVTLWSLNDLRSIIRCIQNSTPMRHKATHFFNVPNFANKVFDFVVSLMNEKLKNRVTFHSNVDDMKRVIDPKILPREYGGEIPTADLICNAIEEATVGEAEELLALDKMKINVRNKKMEFEVNDMAGSFRKLEVD</sequence>
<dbReference type="Gene3D" id="3.40.525.10">
    <property type="entry name" value="CRAL-TRIO lipid binding domain"/>
    <property type="match status" value="1"/>
</dbReference>
<dbReference type="Gene3D" id="1.20.5.1200">
    <property type="entry name" value="Alpha-tocopherol transfer"/>
    <property type="match status" value="1"/>
</dbReference>
<dbReference type="GO" id="GO:0016020">
    <property type="term" value="C:membrane"/>
    <property type="evidence" value="ECO:0007669"/>
    <property type="project" value="TreeGrafter"/>
</dbReference>
<dbReference type="Proteomes" id="UP001152759">
    <property type="component" value="Chromosome 9"/>
</dbReference>
<dbReference type="Gene3D" id="1.10.8.20">
    <property type="entry name" value="N-terminal domain of phosphatidylinositol transfer protein sec14p"/>
    <property type="match status" value="1"/>
</dbReference>